<evidence type="ECO:0000313" key="2">
    <source>
        <dbReference type="Proteomes" id="UP001139981"/>
    </source>
</evidence>
<reference evidence="1" key="1">
    <citation type="submission" date="2022-07" db="EMBL/GenBank/DDBJ databases">
        <title>Phylogenomic reconstructions and comparative analyses of Kickxellomycotina fungi.</title>
        <authorList>
            <person name="Reynolds N.K."/>
            <person name="Stajich J.E."/>
            <person name="Barry K."/>
            <person name="Grigoriev I.V."/>
            <person name="Crous P."/>
            <person name="Smith M.E."/>
        </authorList>
    </citation>
    <scope>NUCLEOTIDE SEQUENCE</scope>
    <source>
        <strain evidence="1">CBS 190363</strain>
    </source>
</reference>
<organism evidence="1 2">
    <name type="scientific">Coemansia aciculifera</name>
    <dbReference type="NCBI Taxonomy" id="417176"/>
    <lineage>
        <taxon>Eukaryota</taxon>
        <taxon>Fungi</taxon>
        <taxon>Fungi incertae sedis</taxon>
        <taxon>Zoopagomycota</taxon>
        <taxon>Kickxellomycotina</taxon>
        <taxon>Kickxellomycetes</taxon>
        <taxon>Kickxellales</taxon>
        <taxon>Kickxellaceae</taxon>
        <taxon>Coemansia</taxon>
    </lineage>
</organism>
<dbReference type="EMBL" id="JANBVB010000986">
    <property type="protein sequence ID" value="KAJ2891448.1"/>
    <property type="molecule type" value="Genomic_DNA"/>
</dbReference>
<proteinExistence type="predicted"/>
<comment type="caution">
    <text evidence="1">The sequence shown here is derived from an EMBL/GenBank/DDBJ whole genome shotgun (WGS) entry which is preliminary data.</text>
</comment>
<sequence>MKRKSNKISRAVWEQISKTLGCTVHACRERSAALNTKRKLTIASSEVPANGAILATSEVQRQLESGSCAVDWSLVSHATGLGMCECLELSDYDVGKSRWQYDVNTFSQSMADRMTGFINEHYPKPTPVNYRAASNFMWVDMDDCMRMHGLLRGRFKWTEAAYARAAELKAQGLSWKKVARHLSPSLRANNLYTAMTKRSMSNPTPKKAHISDADAALMEIARLVDEYTGKYSVVEIANKISDEFDIANRSCCRSKIGVRIAAHPHYRAKLDAIDYDDLVRRIAAGQTTKSLAAEELDIPYYGISERIEHFTNSNYSPEWTGEETSKLIEYARGCSSKPDVAYFSTNIGSKSARQCYDKLCSLKFTGILHSLDAEMSE</sequence>
<protein>
    <submittedName>
        <fullName evidence="1">Uncharacterized protein</fullName>
    </submittedName>
</protein>
<evidence type="ECO:0000313" key="1">
    <source>
        <dbReference type="EMBL" id="KAJ2891448.1"/>
    </source>
</evidence>
<keyword evidence="2" id="KW-1185">Reference proteome</keyword>
<accession>A0ACC1M099</accession>
<gene>
    <name evidence="1" type="ORF">IWW38_003613</name>
</gene>
<name>A0ACC1M099_9FUNG</name>
<dbReference type="Proteomes" id="UP001139981">
    <property type="component" value="Unassembled WGS sequence"/>
</dbReference>